<dbReference type="Pfam" id="PF13410">
    <property type="entry name" value="GST_C_2"/>
    <property type="match status" value="1"/>
</dbReference>
<dbReference type="SFLD" id="SFLDG00358">
    <property type="entry name" value="Main_(cytGST)"/>
    <property type="match status" value="1"/>
</dbReference>
<dbReference type="Gene3D" id="1.20.1050.10">
    <property type="match status" value="1"/>
</dbReference>
<evidence type="ECO:0000313" key="3">
    <source>
        <dbReference type="EMBL" id="SAL51722.1"/>
    </source>
</evidence>
<dbReference type="Gene3D" id="3.40.30.10">
    <property type="entry name" value="Glutaredoxin"/>
    <property type="match status" value="1"/>
</dbReference>
<dbReference type="AlphaFoldDB" id="A0A158I537"/>
<sequence>MLELYHTVNSVCAQKVRIELAEKDLDWESHQMTLRGDQFDEAYLKLNPNGVVPTLIHDGQPVIESSVILYYLEDCFPDVRLMPEDPTDRVTVRLFNKFIDEYVHNACTVLTFAIAFRTRFQKMDPVNRESYLSGAPNQKRSDHKRDVIAHGLDSKFCVEAVGHFIKLLQWIERATLDHDYLAGDELSLADIAVIPYVIRLDMLRLAPMWHSYPHVVAWYERTRKRPAVERAIVSSMTAVDRAPFEEISVDPWPAIGRMVGQA</sequence>
<dbReference type="InterPro" id="IPR036282">
    <property type="entry name" value="Glutathione-S-Trfase_C_sf"/>
</dbReference>
<dbReference type="InterPro" id="IPR010987">
    <property type="entry name" value="Glutathione-S-Trfase_C-like"/>
</dbReference>
<dbReference type="InterPro" id="IPR036249">
    <property type="entry name" value="Thioredoxin-like_sf"/>
</dbReference>
<dbReference type="RefSeq" id="WP_062089677.1">
    <property type="nucleotide sequence ID" value="NZ_FCOK02000041.1"/>
</dbReference>
<dbReference type="EMBL" id="FCOK02000041">
    <property type="protein sequence ID" value="SAL51722.1"/>
    <property type="molecule type" value="Genomic_DNA"/>
</dbReference>
<gene>
    <name evidence="3" type="ORF">AWB69_05314</name>
</gene>
<dbReference type="OrthoDB" id="9797500at2"/>
<dbReference type="PROSITE" id="PS50404">
    <property type="entry name" value="GST_NTER"/>
    <property type="match status" value="1"/>
</dbReference>
<dbReference type="SFLD" id="SFLDS00019">
    <property type="entry name" value="Glutathione_Transferase_(cytos"/>
    <property type="match status" value="1"/>
</dbReference>
<organism evidence="3 4">
    <name type="scientific">Caballeronia udeis</name>
    <dbReference type="NCBI Taxonomy" id="1232866"/>
    <lineage>
        <taxon>Bacteria</taxon>
        <taxon>Pseudomonadati</taxon>
        <taxon>Pseudomonadota</taxon>
        <taxon>Betaproteobacteria</taxon>
        <taxon>Burkholderiales</taxon>
        <taxon>Burkholderiaceae</taxon>
        <taxon>Caballeronia</taxon>
    </lineage>
</organism>
<dbReference type="SUPFAM" id="SSF52833">
    <property type="entry name" value="Thioredoxin-like"/>
    <property type="match status" value="1"/>
</dbReference>
<dbReference type="Proteomes" id="UP000054683">
    <property type="component" value="Unassembled WGS sequence"/>
</dbReference>
<dbReference type="SUPFAM" id="SSF47616">
    <property type="entry name" value="GST C-terminal domain-like"/>
    <property type="match status" value="1"/>
</dbReference>
<dbReference type="PROSITE" id="PS50405">
    <property type="entry name" value="GST_CTER"/>
    <property type="match status" value="1"/>
</dbReference>
<dbReference type="CDD" id="cd00570">
    <property type="entry name" value="GST_N_family"/>
    <property type="match status" value="1"/>
</dbReference>
<dbReference type="PANTHER" id="PTHR44051">
    <property type="entry name" value="GLUTATHIONE S-TRANSFERASE-RELATED"/>
    <property type="match status" value="1"/>
</dbReference>
<protein>
    <submittedName>
        <fullName evidence="3">Glutathione S-transferase domain-containing protein</fullName>
    </submittedName>
</protein>
<feature type="domain" description="GST C-terminal" evidence="2">
    <location>
        <begin position="85"/>
        <end position="244"/>
    </location>
</feature>
<evidence type="ECO:0000259" key="1">
    <source>
        <dbReference type="PROSITE" id="PS50404"/>
    </source>
</evidence>
<dbReference type="InterPro" id="IPR004045">
    <property type="entry name" value="Glutathione_S-Trfase_N"/>
</dbReference>
<evidence type="ECO:0000259" key="2">
    <source>
        <dbReference type="PROSITE" id="PS50405"/>
    </source>
</evidence>
<proteinExistence type="predicted"/>
<dbReference type="PANTHER" id="PTHR44051:SF8">
    <property type="entry name" value="GLUTATHIONE S-TRANSFERASE GSTA"/>
    <property type="match status" value="1"/>
</dbReference>
<feature type="domain" description="GST N-terminal" evidence="1">
    <location>
        <begin position="1"/>
        <end position="80"/>
    </location>
</feature>
<reference evidence="3 4" key="1">
    <citation type="submission" date="2016-01" db="EMBL/GenBank/DDBJ databases">
        <authorList>
            <person name="Oliw E.H."/>
        </authorList>
    </citation>
    <scope>NUCLEOTIDE SEQUENCE [LARGE SCALE GENOMIC DNA]</scope>
    <source>
        <strain evidence="3">LMG 27134</strain>
    </source>
</reference>
<keyword evidence="3" id="KW-0808">Transferase</keyword>
<dbReference type="Pfam" id="PF13409">
    <property type="entry name" value="GST_N_2"/>
    <property type="match status" value="1"/>
</dbReference>
<dbReference type="GO" id="GO:0016740">
    <property type="term" value="F:transferase activity"/>
    <property type="evidence" value="ECO:0007669"/>
    <property type="project" value="UniProtKB-KW"/>
</dbReference>
<dbReference type="InterPro" id="IPR040079">
    <property type="entry name" value="Glutathione_S-Trfase"/>
</dbReference>
<evidence type="ECO:0000313" key="4">
    <source>
        <dbReference type="Proteomes" id="UP000054683"/>
    </source>
</evidence>
<accession>A0A158I537</accession>
<name>A0A158I537_9BURK</name>